<dbReference type="Pfam" id="PF04055">
    <property type="entry name" value="Radical_SAM"/>
    <property type="match status" value="1"/>
</dbReference>
<dbReference type="GO" id="GO:0046872">
    <property type="term" value="F:metal ion binding"/>
    <property type="evidence" value="ECO:0007669"/>
    <property type="project" value="UniProtKB-KW"/>
</dbReference>
<feature type="domain" description="Radical SAM core" evidence="6">
    <location>
        <begin position="7"/>
        <end position="219"/>
    </location>
</feature>
<keyword evidence="5" id="KW-0411">Iron-sulfur</keyword>
<dbReference type="GO" id="GO:0051536">
    <property type="term" value="F:iron-sulfur cluster binding"/>
    <property type="evidence" value="ECO:0007669"/>
    <property type="project" value="UniProtKB-KW"/>
</dbReference>
<dbReference type="PROSITE" id="PS51918">
    <property type="entry name" value="RADICAL_SAM"/>
    <property type="match status" value="1"/>
</dbReference>
<dbReference type="GO" id="GO:0003824">
    <property type="term" value="F:catalytic activity"/>
    <property type="evidence" value="ECO:0007669"/>
    <property type="project" value="InterPro"/>
</dbReference>
<dbReference type="SFLD" id="SFLDG01386">
    <property type="entry name" value="main_SPASM_domain-containing"/>
    <property type="match status" value="1"/>
</dbReference>
<dbReference type="Gene3D" id="3.20.20.70">
    <property type="entry name" value="Aldolase class I"/>
    <property type="match status" value="1"/>
</dbReference>
<dbReference type="InterPro" id="IPR058240">
    <property type="entry name" value="rSAM_sf"/>
</dbReference>
<dbReference type="EMBL" id="SMSJ01000015">
    <property type="protein sequence ID" value="TDH61981.1"/>
    <property type="molecule type" value="Genomic_DNA"/>
</dbReference>
<dbReference type="OrthoDB" id="9792276at2"/>
<evidence type="ECO:0000256" key="1">
    <source>
        <dbReference type="ARBA" id="ARBA00001966"/>
    </source>
</evidence>
<evidence type="ECO:0000313" key="7">
    <source>
        <dbReference type="EMBL" id="TDH61981.1"/>
    </source>
</evidence>
<keyword evidence="4" id="KW-0408">Iron</keyword>
<keyword evidence="8" id="KW-1185">Reference proteome</keyword>
<dbReference type="InterPro" id="IPR050377">
    <property type="entry name" value="Radical_SAM_PqqE_MftC-like"/>
</dbReference>
<dbReference type="SMART" id="SM00729">
    <property type="entry name" value="Elp3"/>
    <property type="match status" value="1"/>
</dbReference>
<comment type="cofactor">
    <cofactor evidence="1">
        <name>[4Fe-4S] cluster</name>
        <dbReference type="ChEBI" id="CHEBI:49883"/>
    </cofactor>
</comment>
<proteinExistence type="predicted"/>
<dbReference type="InterPro" id="IPR013785">
    <property type="entry name" value="Aldolase_TIM"/>
</dbReference>
<sequence>MGEQLRCAPPHTLQVHVTRRCNLRCLHCYSSSGPEARGEMSLDLLRSALDDASELGYGVVAVSGGEPLLYRPLSDLLAHARRRGLATAVTTNGMLLDRHRLEPLKGVLAFVAVSLDGAPAAHDRMRARPGAFAAMAERLPELRASGIPFGILFTLTNENAEDLAWAADFAVANGAVALQVHPLSLTGRAAEIDLAPPDAALAIRAAQLAAEARDRHGGRLRIVVDYVPWLRVPTDGPAPARAGGGNKRLFADLVSSLAIEADGTVIPIGHGFARDHALGNLSSARLSALADRWIATGAHERFRELVRRVATAAAAPAAPPLINWADAMRRASVAEYVLSPAVD</sequence>
<evidence type="ECO:0000256" key="3">
    <source>
        <dbReference type="ARBA" id="ARBA00022723"/>
    </source>
</evidence>
<protein>
    <submittedName>
        <fullName evidence="7">Radical SAM protein</fullName>
    </submittedName>
</protein>
<dbReference type="PANTHER" id="PTHR11228">
    <property type="entry name" value="RADICAL SAM DOMAIN PROTEIN"/>
    <property type="match status" value="1"/>
</dbReference>
<dbReference type="SUPFAM" id="SSF102114">
    <property type="entry name" value="Radical SAM enzymes"/>
    <property type="match status" value="1"/>
</dbReference>
<organism evidence="7 8">
    <name type="scientific">Dankookia rubra</name>
    <dbReference type="NCBI Taxonomy" id="1442381"/>
    <lineage>
        <taxon>Bacteria</taxon>
        <taxon>Pseudomonadati</taxon>
        <taxon>Pseudomonadota</taxon>
        <taxon>Alphaproteobacteria</taxon>
        <taxon>Acetobacterales</taxon>
        <taxon>Roseomonadaceae</taxon>
        <taxon>Dankookia</taxon>
    </lineage>
</organism>
<gene>
    <name evidence="7" type="ORF">E2C06_13490</name>
</gene>
<dbReference type="InterPro" id="IPR006638">
    <property type="entry name" value="Elp3/MiaA/NifB-like_rSAM"/>
</dbReference>
<dbReference type="PANTHER" id="PTHR11228:SF7">
    <property type="entry name" value="PQQA PEPTIDE CYCLASE"/>
    <property type="match status" value="1"/>
</dbReference>
<evidence type="ECO:0000259" key="6">
    <source>
        <dbReference type="PROSITE" id="PS51918"/>
    </source>
</evidence>
<name>A0A4R5QH91_9PROT</name>
<dbReference type="Proteomes" id="UP000295096">
    <property type="component" value="Unassembled WGS sequence"/>
</dbReference>
<dbReference type="RefSeq" id="WP_133289133.1">
    <property type="nucleotide sequence ID" value="NZ_SMSJ01000015.1"/>
</dbReference>
<dbReference type="AlphaFoldDB" id="A0A4R5QH91"/>
<evidence type="ECO:0000256" key="4">
    <source>
        <dbReference type="ARBA" id="ARBA00023004"/>
    </source>
</evidence>
<evidence type="ECO:0000256" key="2">
    <source>
        <dbReference type="ARBA" id="ARBA00022691"/>
    </source>
</evidence>
<evidence type="ECO:0000313" key="8">
    <source>
        <dbReference type="Proteomes" id="UP000295096"/>
    </source>
</evidence>
<keyword evidence="3" id="KW-0479">Metal-binding</keyword>
<dbReference type="SFLD" id="SFLDS00029">
    <property type="entry name" value="Radical_SAM"/>
    <property type="match status" value="1"/>
</dbReference>
<accession>A0A4R5QH91</accession>
<keyword evidence="2" id="KW-0949">S-adenosyl-L-methionine</keyword>
<dbReference type="InterPro" id="IPR007197">
    <property type="entry name" value="rSAM"/>
</dbReference>
<dbReference type="SFLD" id="SFLDG01067">
    <property type="entry name" value="SPASM/twitch_domain_containing"/>
    <property type="match status" value="1"/>
</dbReference>
<evidence type="ECO:0000256" key="5">
    <source>
        <dbReference type="ARBA" id="ARBA00023014"/>
    </source>
</evidence>
<comment type="caution">
    <text evidence="7">The sequence shown here is derived from an EMBL/GenBank/DDBJ whole genome shotgun (WGS) entry which is preliminary data.</text>
</comment>
<dbReference type="CDD" id="cd01335">
    <property type="entry name" value="Radical_SAM"/>
    <property type="match status" value="1"/>
</dbReference>
<reference evidence="7 8" key="1">
    <citation type="journal article" date="2016" name="J. Microbiol.">
        <title>Dankookia rubra gen. nov., sp. nov., an alphaproteobacterium isolated from sediment of a shallow stream.</title>
        <authorList>
            <person name="Kim W.H."/>
            <person name="Kim D.H."/>
            <person name="Kang K."/>
            <person name="Ahn T.Y."/>
        </authorList>
    </citation>
    <scope>NUCLEOTIDE SEQUENCE [LARGE SCALE GENOMIC DNA]</scope>
    <source>
        <strain evidence="7 8">JCM30602</strain>
    </source>
</reference>
<dbReference type="CDD" id="cd21109">
    <property type="entry name" value="SPASM"/>
    <property type="match status" value="1"/>
</dbReference>